<evidence type="ECO:0000259" key="4">
    <source>
        <dbReference type="PROSITE" id="PS51332"/>
    </source>
</evidence>
<protein>
    <submittedName>
        <fullName evidence="6">Corrinoid protein</fullName>
    </submittedName>
</protein>
<dbReference type="PROSITE" id="PS51332">
    <property type="entry name" value="B12_BINDING"/>
    <property type="match status" value="1"/>
</dbReference>
<evidence type="ECO:0000313" key="6">
    <source>
        <dbReference type="EMBL" id="HJA91780.1"/>
    </source>
</evidence>
<dbReference type="GO" id="GO:0050667">
    <property type="term" value="P:homocysteine metabolic process"/>
    <property type="evidence" value="ECO:0007669"/>
    <property type="project" value="TreeGrafter"/>
</dbReference>
<reference evidence="6" key="1">
    <citation type="journal article" date="2021" name="PeerJ">
        <title>Extensive microbial diversity within the chicken gut microbiome revealed by metagenomics and culture.</title>
        <authorList>
            <person name="Gilroy R."/>
            <person name="Ravi A."/>
            <person name="Getino M."/>
            <person name="Pursley I."/>
            <person name="Horton D.L."/>
            <person name="Alikhan N.F."/>
            <person name="Baker D."/>
            <person name="Gharbi K."/>
            <person name="Hall N."/>
            <person name="Watson M."/>
            <person name="Adriaenssens E.M."/>
            <person name="Foster-Nyarko E."/>
            <person name="Jarju S."/>
            <person name="Secka A."/>
            <person name="Antonio M."/>
            <person name="Oren A."/>
            <person name="Chaudhuri R.R."/>
            <person name="La Ragione R."/>
            <person name="Hildebrand F."/>
            <person name="Pallen M.J."/>
        </authorList>
    </citation>
    <scope>NUCLEOTIDE SEQUENCE</scope>
    <source>
        <strain evidence="6">CHK179-7159</strain>
    </source>
</reference>
<dbReference type="FunFam" id="3.40.50.280:FF:000003">
    <property type="entry name" value="Dimethylamine methyltransferase corrinoid protein"/>
    <property type="match status" value="1"/>
</dbReference>
<evidence type="ECO:0000259" key="5">
    <source>
        <dbReference type="PROSITE" id="PS51337"/>
    </source>
</evidence>
<gene>
    <name evidence="6" type="ORF">H9717_01450</name>
</gene>
<dbReference type="SUPFAM" id="SSF47644">
    <property type="entry name" value="Methionine synthase domain"/>
    <property type="match status" value="1"/>
</dbReference>
<feature type="domain" description="B12-binding" evidence="4">
    <location>
        <begin position="88"/>
        <end position="213"/>
    </location>
</feature>
<evidence type="ECO:0000256" key="1">
    <source>
        <dbReference type="ARBA" id="ARBA00010854"/>
    </source>
</evidence>
<keyword evidence="3" id="KW-0170">Cobalt</keyword>
<organism evidence="6 7">
    <name type="scientific">Candidatus Eisenbergiella merdipullorum</name>
    <dbReference type="NCBI Taxonomy" id="2838553"/>
    <lineage>
        <taxon>Bacteria</taxon>
        <taxon>Bacillati</taxon>
        <taxon>Bacillota</taxon>
        <taxon>Clostridia</taxon>
        <taxon>Lachnospirales</taxon>
        <taxon>Lachnospiraceae</taxon>
        <taxon>Eisenbergiella</taxon>
    </lineage>
</organism>
<dbReference type="InterPro" id="IPR036724">
    <property type="entry name" value="Cobalamin-bd_sf"/>
</dbReference>
<dbReference type="GO" id="GO:0046653">
    <property type="term" value="P:tetrahydrofolate metabolic process"/>
    <property type="evidence" value="ECO:0007669"/>
    <property type="project" value="TreeGrafter"/>
</dbReference>
<proteinExistence type="inferred from homology"/>
<dbReference type="PANTHER" id="PTHR45833">
    <property type="entry name" value="METHIONINE SYNTHASE"/>
    <property type="match status" value="1"/>
</dbReference>
<dbReference type="SMART" id="SM01018">
    <property type="entry name" value="B12-binding_2"/>
    <property type="match status" value="1"/>
</dbReference>
<dbReference type="GO" id="GO:0031419">
    <property type="term" value="F:cobalamin binding"/>
    <property type="evidence" value="ECO:0007669"/>
    <property type="project" value="InterPro"/>
</dbReference>
<accession>A0A9D2I3R3</accession>
<dbReference type="Pfam" id="PF02607">
    <property type="entry name" value="B12-binding_2"/>
    <property type="match status" value="1"/>
</dbReference>
<sequence length="213" mass="22405">MDILTEISENLQKGKAKIVKELVGQAVEQGIPAEKVLEKGLLAGMDVIGEKFKNNEVFVPEVLVAARAMNMGAAVLKPLLADGEHVSAGKVCIGTVKGDLHDIGKNLVKMMMEGKGLEVVDLGTDVAPETYVKTAIDQHCQIICCSALLTTTMPVMGEVVKEAEKAGIRDKVKIMIGGAPVTEAFCEQIGADKYTPDAASAADVAVELCRAAG</sequence>
<dbReference type="GO" id="GO:0008705">
    <property type="term" value="F:methionine synthase activity"/>
    <property type="evidence" value="ECO:0007669"/>
    <property type="project" value="TreeGrafter"/>
</dbReference>
<dbReference type="Pfam" id="PF02310">
    <property type="entry name" value="B12-binding"/>
    <property type="match status" value="1"/>
</dbReference>
<reference evidence="6" key="2">
    <citation type="submission" date="2021-04" db="EMBL/GenBank/DDBJ databases">
        <authorList>
            <person name="Gilroy R."/>
        </authorList>
    </citation>
    <scope>NUCLEOTIDE SEQUENCE</scope>
    <source>
        <strain evidence="6">CHK179-7159</strain>
    </source>
</reference>
<evidence type="ECO:0000256" key="3">
    <source>
        <dbReference type="ARBA" id="ARBA00023285"/>
    </source>
</evidence>
<dbReference type="CDD" id="cd02070">
    <property type="entry name" value="corrinoid_protein_B12-BD"/>
    <property type="match status" value="1"/>
</dbReference>
<dbReference type="InterPro" id="IPR050554">
    <property type="entry name" value="Met_Synthase/Corrinoid"/>
</dbReference>
<dbReference type="InterPro" id="IPR006158">
    <property type="entry name" value="Cobalamin-bd"/>
</dbReference>
<evidence type="ECO:0000313" key="7">
    <source>
        <dbReference type="Proteomes" id="UP000886858"/>
    </source>
</evidence>
<dbReference type="SUPFAM" id="SSF52242">
    <property type="entry name" value="Cobalamin (vitamin B12)-binding domain"/>
    <property type="match status" value="1"/>
</dbReference>
<dbReference type="AlphaFoldDB" id="A0A9D2I3R3"/>
<feature type="domain" description="B12-binding N-terminal" evidence="5">
    <location>
        <begin position="1"/>
        <end position="88"/>
    </location>
</feature>
<dbReference type="Proteomes" id="UP000886858">
    <property type="component" value="Unassembled WGS sequence"/>
</dbReference>
<dbReference type="GO" id="GO:0046872">
    <property type="term" value="F:metal ion binding"/>
    <property type="evidence" value="ECO:0007669"/>
    <property type="project" value="UniProtKB-KW"/>
</dbReference>
<dbReference type="PANTHER" id="PTHR45833:SF1">
    <property type="entry name" value="METHIONINE SYNTHASE"/>
    <property type="match status" value="1"/>
</dbReference>
<name>A0A9D2I3R3_9FIRM</name>
<dbReference type="Gene3D" id="1.10.1240.10">
    <property type="entry name" value="Methionine synthase domain"/>
    <property type="match status" value="1"/>
</dbReference>
<dbReference type="EMBL" id="DWYY01000016">
    <property type="protein sequence ID" value="HJA91780.1"/>
    <property type="molecule type" value="Genomic_DNA"/>
</dbReference>
<comment type="similarity">
    <text evidence="1">Belongs to the methylamine corrinoid protein family.</text>
</comment>
<dbReference type="InterPro" id="IPR036594">
    <property type="entry name" value="Meth_synthase_dom"/>
</dbReference>
<dbReference type="Gene3D" id="3.40.50.280">
    <property type="entry name" value="Cobalamin-binding domain"/>
    <property type="match status" value="1"/>
</dbReference>
<dbReference type="GO" id="GO:0005829">
    <property type="term" value="C:cytosol"/>
    <property type="evidence" value="ECO:0007669"/>
    <property type="project" value="TreeGrafter"/>
</dbReference>
<dbReference type="PROSITE" id="PS51337">
    <property type="entry name" value="B12_BINDING_NTER"/>
    <property type="match status" value="1"/>
</dbReference>
<comment type="caution">
    <text evidence="6">The sequence shown here is derived from an EMBL/GenBank/DDBJ whole genome shotgun (WGS) entry which is preliminary data.</text>
</comment>
<evidence type="ECO:0000256" key="2">
    <source>
        <dbReference type="ARBA" id="ARBA00022723"/>
    </source>
</evidence>
<keyword evidence="2" id="KW-0479">Metal-binding</keyword>
<dbReference type="InterPro" id="IPR003759">
    <property type="entry name" value="Cbl-bd_cap"/>
</dbReference>